<organism evidence="3">
    <name type="scientific">uncultured soil bacterium</name>
    <dbReference type="NCBI Taxonomy" id="164851"/>
    <lineage>
        <taxon>Bacteria</taxon>
        <taxon>environmental samples</taxon>
    </lineage>
</organism>
<dbReference type="Gene3D" id="3.40.50.1220">
    <property type="entry name" value="TPP-binding domain"/>
    <property type="match status" value="1"/>
</dbReference>
<evidence type="ECO:0000259" key="2">
    <source>
        <dbReference type="Pfam" id="PF00205"/>
    </source>
</evidence>
<dbReference type="SUPFAM" id="SSF52467">
    <property type="entry name" value="DHS-like NAD/FAD-binding domain"/>
    <property type="match status" value="1"/>
</dbReference>
<evidence type="ECO:0000313" key="3">
    <source>
        <dbReference type="EMBL" id="ABK58112.1"/>
    </source>
</evidence>
<dbReference type="AlphaFoldDB" id="A0T1B6"/>
<dbReference type="GO" id="GO:0009097">
    <property type="term" value="P:isoleucine biosynthetic process"/>
    <property type="evidence" value="ECO:0007669"/>
    <property type="project" value="TreeGrafter"/>
</dbReference>
<dbReference type="PANTHER" id="PTHR18968:SF13">
    <property type="entry name" value="ACETOLACTATE SYNTHASE CATALYTIC SUBUNIT, MITOCHONDRIAL"/>
    <property type="match status" value="1"/>
</dbReference>
<dbReference type="Gene3D" id="3.40.50.970">
    <property type="match status" value="1"/>
</dbReference>
<comment type="similarity">
    <text evidence="1">Belongs to the TPP enzyme family.</text>
</comment>
<dbReference type="GO" id="GO:0003984">
    <property type="term" value="F:acetolactate synthase activity"/>
    <property type="evidence" value="ECO:0007669"/>
    <property type="project" value="TreeGrafter"/>
</dbReference>
<gene>
    <name evidence="3" type="primary">ilvB</name>
</gene>
<dbReference type="InterPro" id="IPR012000">
    <property type="entry name" value="Thiamin_PyroP_enz_cen_dom"/>
</dbReference>
<dbReference type="GO" id="GO:0030976">
    <property type="term" value="F:thiamine pyrophosphate binding"/>
    <property type="evidence" value="ECO:0007669"/>
    <property type="project" value="InterPro"/>
</dbReference>
<sequence>VTGKLAEFAKHAKIVHIDIDPSELQKNKPAHIGICSDVKYALAALNKIVQAPGGIEPWVEQCAAWKKQYPFKFDPKFPGITAQFAINELNKLTQAMDPIVAVGVG</sequence>
<proteinExistence type="inferred from homology"/>
<dbReference type="PANTHER" id="PTHR18968">
    <property type="entry name" value="THIAMINE PYROPHOSPHATE ENZYMES"/>
    <property type="match status" value="1"/>
</dbReference>
<accession>A0T1B6</accession>
<dbReference type="EMBL" id="EF069320">
    <property type="protein sequence ID" value="ABK58112.1"/>
    <property type="molecule type" value="Genomic_DNA"/>
</dbReference>
<feature type="domain" description="Thiamine pyrophosphate enzyme central" evidence="2">
    <location>
        <begin position="2"/>
        <end position="45"/>
    </location>
</feature>
<dbReference type="InterPro" id="IPR045229">
    <property type="entry name" value="TPP_enz"/>
</dbReference>
<dbReference type="GO" id="GO:0005948">
    <property type="term" value="C:acetolactate synthase complex"/>
    <property type="evidence" value="ECO:0007669"/>
    <property type="project" value="TreeGrafter"/>
</dbReference>
<feature type="non-terminal residue" evidence="3">
    <location>
        <position position="105"/>
    </location>
</feature>
<dbReference type="InterPro" id="IPR029035">
    <property type="entry name" value="DHS-like_NAD/FAD-binding_dom"/>
</dbReference>
<feature type="non-terminal residue" evidence="3">
    <location>
        <position position="1"/>
    </location>
</feature>
<dbReference type="GO" id="GO:0000287">
    <property type="term" value="F:magnesium ion binding"/>
    <property type="evidence" value="ECO:0007669"/>
    <property type="project" value="InterPro"/>
</dbReference>
<dbReference type="GO" id="GO:0050660">
    <property type="term" value="F:flavin adenine dinucleotide binding"/>
    <property type="evidence" value="ECO:0007669"/>
    <property type="project" value="TreeGrafter"/>
</dbReference>
<protein>
    <submittedName>
        <fullName evidence="3">Acetohydroxy acid synthase</fullName>
    </submittedName>
</protein>
<dbReference type="GO" id="GO:0009099">
    <property type="term" value="P:L-valine biosynthetic process"/>
    <property type="evidence" value="ECO:0007669"/>
    <property type="project" value="TreeGrafter"/>
</dbReference>
<reference evidence="3" key="1">
    <citation type="journal article" date="2008" name="Antonie Van Leeuwenhoek">
        <title>The distribution of acetohydroxyacid synthase in soil bacteria.</title>
        <authorList>
            <person name="Nelson D.R."/>
            <person name="Duxbury T."/>
        </authorList>
    </citation>
    <scope>NUCLEOTIDE SEQUENCE</scope>
</reference>
<dbReference type="Pfam" id="PF00205">
    <property type="entry name" value="TPP_enzyme_M"/>
    <property type="match status" value="1"/>
</dbReference>
<name>A0T1B6_9BACT</name>
<evidence type="ECO:0000256" key="1">
    <source>
        <dbReference type="ARBA" id="ARBA00007812"/>
    </source>
</evidence>